<gene>
    <name evidence="2" type="ORF">ACJDT4_01210</name>
</gene>
<keyword evidence="1" id="KW-1133">Transmembrane helix</keyword>
<feature type="transmembrane region" description="Helical" evidence="1">
    <location>
        <begin position="12"/>
        <end position="31"/>
    </location>
</feature>
<protein>
    <submittedName>
        <fullName evidence="2">YibE/F family protein</fullName>
    </submittedName>
</protein>
<feature type="transmembrane region" description="Helical" evidence="1">
    <location>
        <begin position="323"/>
        <end position="342"/>
    </location>
</feature>
<dbReference type="Proteomes" id="UP001623592">
    <property type="component" value="Unassembled WGS sequence"/>
</dbReference>
<feature type="transmembrane region" description="Helical" evidence="1">
    <location>
        <begin position="163"/>
        <end position="182"/>
    </location>
</feature>
<keyword evidence="1" id="KW-0472">Membrane</keyword>
<sequence>MYKTKINNKIKIIILLFALSIYVVSACAFSRHQSYYNMYGLGNGDRISYEKARVLSVDVQNIEADKHYKNLLLGSQEITLCILTGEFKGKQMKITNGLNYDTNYLLKAGNTVIVSVNTAVHSKTKTVNVFLYGPYREVWLYVLIGLFVLALCLIGGKHGFKSVTAIIFTITSVIFIFIPLIYNGFSPVAAALLLAVFTTCVTLFLTTGFEIKTFSAILGTIIGVLLSAFILLIFEHLTSLSGYNMPEYDSLMALSSHTGLRVDQLLFAAIIISSLGAVMDIAISVASSVQEIYMLNKNFDTKLLFKSGINVGRDMMGTMANTLILAFTGTSLNMLILIYAYNMNYYQIFNSNTIAIEIIQAVSGSFAVIFTVPIVSFISAKLLPLFYQNTIVDSKDDVVQ</sequence>
<feature type="transmembrane region" description="Helical" evidence="1">
    <location>
        <begin position="188"/>
        <end position="206"/>
    </location>
</feature>
<dbReference type="PROSITE" id="PS51257">
    <property type="entry name" value="PROKAR_LIPOPROTEIN"/>
    <property type="match status" value="1"/>
</dbReference>
<evidence type="ECO:0000313" key="2">
    <source>
        <dbReference type="EMBL" id="MFL0249026.1"/>
    </source>
</evidence>
<dbReference type="EMBL" id="JBJIAA010000001">
    <property type="protein sequence ID" value="MFL0249026.1"/>
    <property type="molecule type" value="Genomic_DNA"/>
</dbReference>
<keyword evidence="3" id="KW-1185">Reference proteome</keyword>
<feature type="transmembrane region" description="Helical" evidence="1">
    <location>
        <begin position="265"/>
        <end position="289"/>
    </location>
</feature>
<evidence type="ECO:0000256" key="1">
    <source>
        <dbReference type="SAM" id="Phobius"/>
    </source>
</evidence>
<feature type="transmembrane region" description="Helical" evidence="1">
    <location>
        <begin position="354"/>
        <end position="378"/>
    </location>
</feature>
<name>A0ABW8TA67_9CLOT</name>
<proteinExistence type="predicted"/>
<dbReference type="RefSeq" id="WP_406785701.1">
    <property type="nucleotide sequence ID" value="NZ_JBJIAA010000001.1"/>
</dbReference>
<organism evidence="2 3">
    <name type="scientific">Clostridium neuense</name>
    <dbReference type="NCBI Taxonomy" id="1728934"/>
    <lineage>
        <taxon>Bacteria</taxon>
        <taxon>Bacillati</taxon>
        <taxon>Bacillota</taxon>
        <taxon>Clostridia</taxon>
        <taxon>Eubacteriales</taxon>
        <taxon>Clostridiaceae</taxon>
        <taxon>Clostridium</taxon>
    </lineage>
</organism>
<keyword evidence="1" id="KW-0812">Transmembrane</keyword>
<dbReference type="PANTHER" id="PTHR41771:SF1">
    <property type="entry name" value="MEMBRANE PROTEIN"/>
    <property type="match status" value="1"/>
</dbReference>
<comment type="caution">
    <text evidence="2">The sequence shown here is derived from an EMBL/GenBank/DDBJ whole genome shotgun (WGS) entry which is preliminary data.</text>
</comment>
<feature type="transmembrane region" description="Helical" evidence="1">
    <location>
        <begin position="213"/>
        <end position="234"/>
    </location>
</feature>
<reference evidence="2 3" key="1">
    <citation type="submission" date="2024-11" db="EMBL/GenBank/DDBJ databases">
        <authorList>
            <person name="Heng Y.C."/>
            <person name="Lim A.C.H."/>
            <person name="Lee J.K.Y."/>
            <person name="Kittelmann S."/>
        </authorList>
    </citation>
    <scope>NUCLEOTIDE SEQUENCE [LARGE SCALE GENOMIC DNA]</scope>
    <source>
        <strain evidence="2 3">WILCCON 0114</strain>
    </source>
</reference>
<evidence type="ECO:0000313" key="3">
    <source>
        <dbReference type="Proteomes" id="UP001623592"/>
    </source>
</evidence>
<accession>A0ABW8TA67</accession>
<feature type="transmembrane region" description="Helical" evidence="1">
    <location>
        <begin position="138"/>
        <end position="156"/>
    </location>
</feature>
<dbReference type="Pfam" id="PF07907">
    <property type="entry name" value="YibE_F"/>
    <property type="match status" value="1"/>
</dbReference>
<dbReference type="PANTHER" id="PTHR41771">
    <property type="entry name" value="MEMBRANE PROTEIN-RELATED"/>
    <property type="match status" value="1"/>
</dbReference>
<dbReference type="InterPro" id="IPR012507">
    <property type="entry name" value="YibE_F"/>
</dbReference>